<dbReference type="AlphaFoldDB" id="A0A8K0DZM1"/>
<proteinExistence type="predicted"/>
<keyword evidence="1" id="KW-0812">Transmembrane</keyword>
<gene>
    <name evidence="2" type="ORF">FNV43_RR18569</name>
</gene>
<dbReference type="EMBL" id="VOIH02000008">
    <property type="protein sequence ID" value="KAF3440285.1"/>
    <property type="molecule type" value="Genomic_DNA"/>
</dbReference>
<feature type="transmembrane region" description="Helical" evidence="1">
    <location>
        <begin position="89"/>
        <end position="118"/>
    </location>
</feature>
<keyword evidence="1" id="KW-0472">Membrane</keyword>
<keyword evidence="1" id="KW-1133">Transmembrane helix</keyword>
<protein>
    <recommendedName>
        <fullName evidence="4">Transmembrane protein</fullName>
    </recommendedName>
</protein>
<evidence type="ECO:0000313" key="2">
    <source>
        <dbReference type="EMBL" id="KAF3440285.1"/>
    </source>
</evidence>
<comment type="caution">
    <text evidence="2">The sequence shown here is derived from an EMBL/GenBank/DDBJ whole genome shotgun (WGS) entry which is preliminary data.</text>
</comment>
<sequence>MPCVTQTQIIDLMMMCILSPLCVGWMMIDICSISLDLFTHDKRLSDDPSLLRLGTPMSLSRSIRRCGGRHEGVAIVIEVAASSSCSSGFVVIILSCFIVQCGRGIVSLVCVLLLLLSWSRLHTGVVVLSSGSLPCYLIVVVFMVMVEALLLGCGCDYRLVHYHGLLWSWHIVVVKVTDNESSCRGVIVNLIFIIIIRLCNFVVVGLLSKVMVVGL</sequence>
<accession>A0A8K0DZM1</accession>
<reference evidence="2" key="1">
    <citation type="submission" date="2020-03" db="EMBL/GenBank/DDBJ databases">
        <title>A high-quality chromosome-level genome assembly of a woody plant with both climbing and erect habits, Rhamnella rubrinervis.</title>
        <authorList>
            <person name="Lu Z."/>
            <person name="Yang Y."/>
            <person name="Zhu X."/>
            <person name="Sun Y."/>
        </authorList>
    </citation>
    <scope>NUCLEOTIDE SEQUENCE</scope>
    <source>
        <strain evidence="2">BYM</strain>
        <tissue evidence="2">Leaf</tissue>
    </source>
</reference>
<feature type="transmembrane region" description="Helical" evidence="1">
    <location>
        <begin position="12"/>
        <end position="35"/>
    </location>
</feature>
<feature type="transmembrane region" description="Helical" evidence="1">
    <location>
        <begin position="125"/>
        <end position="151"/>
    </location>
</feature>
<evidence type="ECO:0008006" key="4">
    <source>
        <dbReference type="Google" id="ProtNLM"/>
    </source>
</evidence>
<keyword evidence="3" id="KW-1185">Reference proteome</keyword>
<name>A0A8K0DZM1_9ROSA</name>
<evidence type="ECO:0000313" key="3">
    <source>
        <dbReference type="Proteomes" id="UP000796880"/>
    </source>
</evidence>
<dbReference type="Proteomes" id="UP000796880">
    <property type="component" value="Unassembled WGS sequence"/>
</dbReference>
<evidence type="ECO:0000256" key="1">
    <source>
        <dbReference type="SAM" id="Phobius"/>
    </source>
</evidence>
<organism evidence="2 3">
    <name type="scientific">Rhamnella rubrinervis</name>
    <dbReference type="NCBI Taxonomy" id="2594499"/>
    <lineage>
        <taxon>Eukaryota</taxon>
        <taxon>Viridiplantae</taxon>
        <taxon>Streptophyta</taxon>
        <taxon>Embryophyta</taxon>
        <taxon>Tracheophyta</taxon>
        <taxon>Spermatophyta</taxon>
        <taxon>Magnoliopsida</taxon>
        <taxon>eudicotyledons</taxon>
        <taxon>Gunneridae</taxon>
        <taxon>Pentapetalae</taxon>
        <taxon>rosids</taxon>
        <taxon>fabids</taxon>
        <taxon>Rosales</taxon>
        <taxon>Rhamnaceae</taxon>
        <taxon>rhamnoid group</taxon>
        <taxon>Rhamneae</taxon>
        <taxon>Rhamnella</taxon>
    </lineage>
</organism>
<feature type="transmembrane region" description="Helical" evidence="1">
    <location>
        <begin position="186"/>
        <end position="207"/>
    </location>
</feature>